<dbReference type="PANTHER" id="PTHR43451">
    <property type="entry name" value="ACETYLTRANSFERASE (GNAT) FAMILY PROTEIN"/>
    <property type="match status" value="1"/>
</dbReference>
<proteinExistence type="predicted"/>
<protein>
    <submittedName>
        <fullName evidence="2">Putative N-acetyltransferase YafP</fullName>
        <ecNumber evidence="2">2.3.1.-</ecNumber>
    </submittedName>
</protein>
<evidence type="ECO:0000313" key="2">
    <source>
        <dbReference type="EMBL" id="TWU37773.1"/>
    </source>
</evidence>
<keyword evidence="2" id="KW-0012">Acyltransferase</keyword>
<reference evidence="2 3" key="1">
    <citation type="submission" date="2019-02" db="EMBL/GenBank/DDBJ databases">
        <title>Deep-cultivation of Planctomycetes and their phenomic and genomic characterization uncovers novel biology.</title>
        <authorList>
            <person name="Wiegand S."/>
            <person name="Jogler M."/>
            <person name="Boedeker C."/>
            <person name="Pinto D."/>
            <person name="Vollmers J."/>
            <person name="Rivas-Marin E."/>
            <person name="Kohn T."/>
            <person name="Peeters S.H."/>
            <person name="Heuer A."/>
            <person name="Rast P."/>
            <person name="Oberbeckmann S."/>
            <person name="Bunk B."/>
            <person name="Jeske O."/>
            <person name="Meyerdierks A."/>
            <person name="Storesund J.E."/>
            <person name="Kallscheuer N."/>
            <person name="Luecker S."/>
            <person name="Lage O.M."/>
            <person name="Pohl T."/>
            <person name="Merkel B.J."/>
            <person name="Hornburger P."/>
            <person name="Mueller R.-W."/>
            <person name="Bruemmer F."/>
            <person name="Labrenz M."/>
            <person name="Spormann A.M."/>
            <person name="Op Den Camp H."/>
            <person name="Overmann J."/>
            <person name="Amann R."/>
            <person name="Jetten M.S.M."/>
            <person name="Mascher T."/>
            <person name="Medema M.H."/>
            <person name="Devos D.P."/>
            <person name="Kaster A.-K."/>
            <person name="Ovreas L."/>
            <person name="Rohde M."/>
            <person name="Galperin M.Y."/>
            <person name="Jogler C."/>
        </authorList>
    </citation>
    <scope>NUCLEOTIDE SEQUENCE [LARGE SCALE GENOMIC DNA]</scope>
    <source>
        <strain evidence="2 3">Q31b</strain>
    </source>
</reference>
<comment type="caution">
    <text evidence="2">The sequence shown here is derived from an EMBL/GenBank/DDBJ whole genome shotgun (WGS) entry which is preliminary data.</text>
</comment>
<gene>
    <name evidence="2" type="primary">yafP_2</name>
    <name evidence="2" type="ORF">Q31b_45620</name>
</gene>
<dbReference type="Proteomes" id="UP000315471">
    <property type="component" value="Unassembled WGS sequence"/>
</dbReference>
<dbReference type="PROSITE" id="PS51186">
    <property type="entry name" value="GNAT"/>
    <property type="match status" value="1"/>
</dbReference>
<dbReference type="Pfam" id="PF13673">
    <property type="entry name" value="Acetyltransf_10"/>
    <property type="match status" value="1"/>
</dbReference>
<feature type="domain" description="N-acetyltransferase" evidence="1">
    <location>
        <begin position="27"/>
        <end position="180"/>
    </location>
</feature>
<accession>A0A5C6DK96</accession>
<evidence type="ECO:0000313" key="3">
    <source>
        <dbReference type="Proteomes" id="UP000315471"/>
    </source>
</evidence>
<dbReference type="GO" id="GO:0016747">
    <property type="term" value="F:acyltransferase activity, transferring groups other than amino-acyl groups"/>
    <property type="evidence" value="ECO:0007669"/>
    <property type="project" value="InterPro"/>
</dbReference>
<organism evidence="2 3">
    <name type="scientific">Novipirellula aureliae</name>
    <dbReference type="NCBI Taxonomy" id="2527966"/>
    <lineage>
        <taxon>Bacteria</taxon>
        <taxon>Pseudomonadati</taxon>
        <taxon>Planctomycetota</taxon>
        <taxon>Planctomycetia</taxon>
        <taxon>Pirellulales</taxon>
        <taxon>Pirellulaceae</taxon>
        <taxon>Novipirellula</taxon>
    </lineage>
</organism>
<dbReference type="PANTHER" id="PTHR43451:SF1">
    <property type="entry name" value="ACETYLTRANSFERASE"/>
    <property type="match status" value="1"/>
</dbReference>
<dbReference type="InterPro" id="IPR052564">
    <property type="entry name" value="N-acetyltrans/Recomb-assoc"/>
</dbReference>
<dbReference type="InterPro" id="IPR016181">
    <property type="entry name" value="Acyl_CoA_acyltransferase"/>
</dbReference>
<dbReference type="EMBL" id="SJPY01000007">
    <property type="protein sequence ID" value="TWU37773.1"/>
    <property type="molecule type" value="Genomic_DNA"/>
</dbReference>
<keyword evidence="2" id="KW-0808">Transferase</keyword>
<keyword evidence="3" id="KW-1185">Reference proteome</keyword>
<dbReference type="SUPFAM" id="SSF55729">
    <property type="entry name" value="Acyl-CoA N-acyltransferases (Nat)"/>
    <property type="match status" value="1"/>
</dbReference>
<dbReference type="CDD" id="cd04301">
    <property type="entry name" value="NAT_SF"/>
    <property type="match status" value="1"/>
</dbReference>
<evidence type="ECO:0000259" key="1">
    <source>
        <dbReference type="PROSITE" id="PS51186"/>
    </source>
</evidence>
<dbReference type="InterPro" id="IPR000182">
    <property type="entry name" value="GNAT_dom"/>
</dbReference>
<sequence length="187" mass="21255">MLCPLDLLLRFAVQNRLMTPRKASSTYRIRHYRPADAVPLAELFCDCVHRVNWRDYSTEQLQAWAPAEIDLDAWQKRFNDRIAIVVESGTEIAGFADMTLAGHLDRLFVSADHQRRGVGKTLVDELKLRASNLGIAEITTEASITAKPFFAAQGFTVVREQSVLCRGQYLTNYRMRSQVEIKINSPL</sequence>
<dbReference type="EC" id="2.3.1.-" evidence="2"/>
<dbReference type="Gene3D" id="3.40.630.30">
    <property type="match status" value="1"/>
</dbReference>
<name>A0A5C6DK96_9BACT</name>
<dbReference type="AlphaFoldDB" id="A0A5C6DK96"/>